<feature type="domain" description="Phage tail fibre protein N-terminal" evidence="1">
    <location>
        <begin position="1"/>
        <end position="150"/>
    </location>
</feature>
<name>R8ANA7_PLESH</name>
<accession>R8ANA7</accession>
<dbReference type="OrthoDB" id="9810174at2"/>
<dbReference type="InterPro" id="IPR022225">
    <property type="entry name" value="Phage_tail_fibre_N"/>
</dbReference>
<keyword evidence="3" id="KW-1185">Reference proteome</keyword>
<protein>
    <recommendedName>
        <fullName evidence="1">Phage tail fibre protein N-terminal domain-containing protein</fullName>
    </recommendedName>
</protein>
<dbReference type="PANTHER" id="PTHR35191">
    <property type="entry name" value="PROPHAGE SIDE TAIL FIBER PROTEIN HOMOLOG STFQ-RELATED"/>
    <property type="match status" value="1"/>
</dbReference>
<evidence type="ECO:0000259" key="1">
    <source>
        <dbReference type="Pfam" id="PF12571"/>
    </source>
</evidence>
<dbReference type="InterPro" id="IPR051934">
    <property type="entry name" value="Phage_Tail_Fiber_Structural"/>
</dbReference>
<sequence>MAAKYFAILTNLGAAKLANATALGTQLEITHMAVGDGGGGLPIPNPAQTALIGERRRAAINLLTIDPLNNSQIISEQVIPEDVGGWWIREVGLFDKDGSLVAIANCPETYKPQLQEGSGRTQTIRVILIVSSTQSVSLKIDPSVVLATRKYVDDNVIEVRAYAEQLMASHIDAVDPHSQYTKKANNGSDIQDKEAFRTNLGLKSAALRDVGVGANQIPDMNSFSAVLSIIGSEKAPGLAIKQWVGGGLGLLPAGGSRTITLPFPFPSGILIAIPFTGATAPGFSGVVGIKWAGRDQVIIYNSSMTAAIADFGVLVYGI</sequence>
<organism evidence="2 3">
    <name type="scientific">Plesiomonas shigelloides 302-73</name>
    <dbReference type="NCBI Taxonomy" id="1315976"/>
    <lineage>
        <taxon>Bacteria</taxon>
        <taxon>Pseudomonadati</taxon>
        <taxon>Pseudomonadota</taxon>
        <taxon>Gammaproteobacteria</taxon>
        <taxon>Enterobacterales</taxon>
        <taxon>Enterobacteriaceae</taxon>
        <taxon>Plesiomonas</taxon>
    </lineage>
</organism>
<dbReference type="PANTHER" id="PTHR35191:SF1">
    <property type="entry name" value="PROPHAGE SIDE TAIL FIBER PROTEIN HOMOLOG STFQ-RELATED"/>
    <property type="match status" value="1"/>
</dbReference>
<dbReference type="AlphaFoldDB" id="R8ANA7"/>
<reference evidence="2 3" key="1">
    <citation type="journal article" date="2013" name="Genome Announc.">
        <title>Genome Sequence of Plesiomonas shigelloides Strain 302-73 (Serotype O1).</title>
        <authorList>
            <person name="Pique N."/>
            <person name="Aquilini E."/>
            <person name="Alioto T."/>
            <person name="Minana-Galbis D."/>
            <person name="Tomas J.M."/>
        </authorList>
    </citation>
    <scope>NUCLEOTIDE SEQUENCE [LARGE SCALE GENOMIC DNA]</scope>
    <source>
        <strain evidence="2 3">302-73</strain>
    </source>
</reference>
<dbReference type="RefSeq" id="WP_010864468.1">
    <property type="nucleotide sequence ID" value="NZ_KB944511.1"/>
</dbReference>
<comment type="caution">
    <text evidence="2">The sequence shown here is derived from an EMBL/GenBank/DDBJ whole genome shotgun (WGS) entry which is preliminary data.</text>
</comment>
<dbReference type="HOGENOM" id="CLU_008928_0_3_6"/>
<dbReference type="PATRIC" id="fig|1315976.3.peg.2739"/>
<evidence type="ECO:0000313" key="2">
    <source>
        <dbReference type="EMBL" id="EON87811.1"/>
    </source>
</evidence>
<dbReference type="EMBL" id="AQQO01000358">
    <property type="protein sequence ID" value="EON87811.1"/>
    <property type="molecule type" value="Genomic_DNA"/>
</dbReference>
<dbReference type="Pfam" id="PF12571">
    <property type="entry name" value="Phage_tail_fib"/>
    <property type="match status" value="1"/>
</dbReference>
<gene>
    <name evidence="2" type="ORF">PLESHI_14336</name>
</gene>
<evidence type="ECO:0000313" key="3">
    <source>
        <dbReference type="Proteomes" id="UP000014012"/>
    </source>
</evidence>
<proteinExistence type="predicted"/>
<dbReference type="Proteomes" id="UP000014012">
    <property type="component" value="Unassembled WGS sequence"/>
</dbReference>